<protein>
    <recommendedName>
        <fullName evidence="4">Efflux transporter periplasmic adaptor subunit</fullName>
    </recommendedName>
</protein>
<keyword evidence="3" id="KW-1185">Reference proteome</keyword>
<proteinExistence type="predicted"/>
<gene>
    <name evidence="2" type="ORF">HHL28_03950</name>
</gene>
<dbReference type="Gene3D" id="2.40.420.20">
    <property type="match status" value="1"/>
</dbReference>
<evidence type="ECO:0008006" key="4">
    <source>
        <dbReference type="Google" id="ProtNLM"/>
    </source>
</evidence>
<dbReference type="Proteomes" id="UP000501891">
    <property type="component" value="Chromosome"/>
</dbReference>
<dbReference type="AlphaFoldDB" id="A0A858R594"/>
<evidence type="ECO:0000313" key="2">
    <source>
        <dbReference type="EMBL" id="QJE72363.1"/>
    </source>
</evidence>
<feature type="region of interest" description="Disordered" evidence="1">
    <location>
        <begin position="39"/>
        <end position="60"/>
    </location>
</feature>
<dbReference type="EMBL" id="CP051775">
    <property type="protein sequence ID" value="QJE72363.1"/>
    <property type="molecule type" value="Genomic_DNA"/>
</dbReference>
<accession>A0A858R594</accession>
<name>A0A858R594_9PROT</name>
<organism evidence="2 3">
    <name type="scientific">Aerophototrophica crusticola</name>
    <dbReference type="NCBI Taxonomy" id="1709002"/>
    <lineage>
        <taxon>Bacteria</taxon>
        <taxon>Pseudomonadati</taxon>
        <taxon>Pseudomonadota</taxon>
        <taxon>Alphaproteobacteria</taxon>
        <taxon>Rhodospirillales</taxon>
        <taxon>Rhodospirillaceae</taxon>
        <taxon>Aerophototrophica</taxon>
    </lineage>
</organism>
<dbReference type="KEGG" id="acru:HHL28_03950"/>
<sequence length="60" mass="6358">MLEDGKPKAVPVKFGLQDTDWVEIVEGPLKPGDQIILRADRADGSGASGSGRPPGPPMRF</sequence>
<evidence type="ECO:0000256" key="1">
    <source>
        <dbReference type="SAM" id="MobiDB-lite"/>
    </source>
</evidence>
<evidence type="ECO:0000313" key="3">
    <source>
        <dbReference type="Proteomes" id="UP000501891"/>
    </source>
</evidence>
<reference evidence="2" key="1">
    <citation type="submission" date="2020-04" db="EMBL/GenBank/DDBJ databases">
        <title>A desert anoxygenic phototrophic bacterium fixes CO2 using RubisCO under aerobic conditions.</title>
        <authorList>
            <person name="Tang K."/>
        </authorList>
    </citation>
    <scope>NUCLEOTIDE SEQUENCE [LARGE SCALE GENOMIC DNA]</scope>
    <source>
        <strain evidence="2">MIMtkB3</strain>
    </source>
</reference>